<sequence>MTQIELLDNAIGISFKIWCYTLTESSSRMVDKAQGRMRKYIVMEQADK</sequence>
<comment type="caution">
    <text evidence="1">The sequence shown here is derived from an EMBL/GenBank/DDBJ whole genome shotgun (WGS) entry which is preliminary data.</text>
</comment>
<evidence type="ECO:0000313" key="1">
    <source>
        <dbReference type="EMBL" id="MBP2000754.1"/>
    </source>
</evidence>
<dbReference type="EMBL" id="JAGGLD010000002">
    <property type="protein sequence ID" value="MBP2000754.1"/>
    <property type="molecule type" value="Genomic_DNA"/>
</dbReference>
<accession>A0ABS4JGB3</accession>
<dbReference type="Proteomes" id="UP001519288">
    <property type="component" value="Unassembled WGS sequence"/>
</dbReference>
<gene>
    <name evidence="1" type="ORF">J2Z69_001785</name>
</gene>
<evidence type="ECO:0000313" key="2">
    <source>
        <dbReference type="Proteomes" id="UP001519288"/>
    </source>
</evidence>
<protein>
    <submittedName>
        <fullName evidence="1">Uncharacterized protein</fullName>
    </submittedName>
</protein>
<proteinExistence type="predicted"/>
<dbReference type="RefSeq" id="WP_209861203.1">
    <property type="nucleotide sequence ID" value="NZ_JAGGLD010000002.1"/>
</dbReference>
<keyword evidence="2" id="KW-1185">Reference proteome</keyword>
<reference evidence="1 2" key="1">
    <citation type="submission" date="2021-03" db="EMBL/GenBank/DDBJ databases">
        <title>Genomic Encyclopedia of Type Strains, Phase IV (KMG-IV): sequencing the most valuable type-strain genomes for metagenomic binning, comparative biology and taxonomic classification.</title>
        <authorList>
            <person name="Goeker M."/>
        </authorList>
    </citation>
    <scope>NUCLEOTIDE SEQUENCE [LARGE SCALE GENOMIC DNA]</scope>
    <source>
        <strain evidence="1 2">DSM 26806</strain>
    </source>
</reference>
<name>A0ABS4JGB3_9BACL</name>
<organism evidence="1 2">
    <name type="scientific">Paenibacillus shirakamiensis</name>
    <dbReference type="NCBI Taxonomy" id="1265935"/>
    <lineage>
        <taxon>Bacteria</taxon>
        <taxon>Bacillati</taxon>
        <taxon>Bacillota</taxon>
        <taxon>Bacilli</taxon>
        <taxon>Bacillales</taxon>
        <taxon>Paenibacillaceae</taxon>
        <taxon>Paenibacillus</taxon>
    </lineage>
</organism>